<dbReference type="SMART" id="SM01013">
    <property type="entry name" value="APC2"/>
    <property type="match status" value="1"/>
</dbReference>
<dbReference type="Pfam" id="PF25773">
    <property type="entry name" value="TPR_ANAPC2"/>
    <property type="match status" value="1"/>
</dbReference>
<dbReference type="Gene3D" id="1.20.1310.10">
    <property type="entry name" value="Cullin Repeats"/>
    <property type="match status" value="1"/>
</dbReference>
<dbReference type="SUPFAM" id="SSF75632">
    <property type="entry name" value="Cullin homology domain"/>
    <property type="match status" value="1"/>
</dbReference>
<reference evidence="9" key="1">
    <citation type="submission" date="2017-02" db="UniProtKB">
        <authorList>
            <consortium name="WormBaseParasite"/>
        </authorList>
    </citation>
    <scope>IDENTIFICATION</scope>
</reference>
<evidence type="ECO:0000256" key="6">
    <source>
        <dbReference type="PROSITE-ProRule" id="PRU00330"/>
    </source>
</evidence>
<dbReference type="GO" id="GO:0006511">
    <property type="term" value="P:ubiquitin-dependent protein catabolic process"/>
    <property type="evidence" value="ECO:0007669"/>
    <property type="project" value="InterPro"/>
</dbReference>
<dbReference type="Proteomes" id="UP000038045">
    <property type="component" value="Unplaced"/>
</dbReference>
<keyword evidence="5" id="KW-0131">Cell cycle</keyword>
<dbReference type="SMART" id="SM00182">
    <property type="entry name" value="CULLIN"/>
    <property type="match status" value="1"/>
</dbReference>
<feature type="domain" description="Cullin family profile" evidence="7">
    <location>
        <begin position="424"/>
        <end position="613"/>
    </location>
</feature>
<evidence type="ECO:0000256" key="4">
    <source>
        <dbReference type="ARBA" id="ARBA00022786"/>
    </source>
</evidence>
<dbReference type="InterPro" id="IPR059120">
    <property type="entry name" value="Cullin-like_AB"/>
</dbReference>
<dbReference type="PANTHER" id="PTHR45957:SF1">
    <property type="entry name" value="ANAPHASE-PROMOTING COMPLEX SUBUNIT 2"/>
    <property type="match status" value="1"/>
</dbReference>
<dbReference type="PANTHER" id="PTHR45957">
    <property type="entry name" value="ANAPHASE-PROMOTING COMPLEX SUBUNIT 2"/>
    <property type="match status" value="1"/>
</dbReference>
<name>A0A0N4Z4B1_PARTI</name>
<dbReference type="GO" id="GO:0007091">
    <property type="term" value="P:metaphase/anaphase transition of mitotic cell cycle"/>
    <property type="evidence" value="ECO:0007669"/>
    <property type="project" value="TreeGrafter"/>
</dbReference>
<keyword evidence="8" id="KW-1185">Reference proteome</keyword>
<dbReference type="Pfam" id="PF26557">
    <property type="entry name" value="Cullin_AB"/>
    <property type="match status" value="1"/>
</dbReference>
<evidence type="ECO:0000256" key="5">
    <source>
        <dbReference type="ARBA" id="ARBA00023306"/>
    </source>
</evidence>
<dbReference type="GO" id="GO:0051301">
    <property type="term" value="P:cell division"/>
    <property type="evidence" value="ECO:0007669"/>
    <property type="project" value="UniProtKB-KW"/>
</dbReference>
<proteinExistence type="inferred from homology"/>
<dbReference type="InterPro" id="IPR014786">
    <property type="entry name" value="ANAPC2_C"/>
</dbReference>
<evidence type="ECO:0000256" key="2">
    <source>
        <dbReference type="ARBA" id="ARBA00022618"/>
    </source>
</evidence>
<dbReference type="InterPro" id="IPR016158">
    <property type="entry name" value="Cullin_homology"/>
</dbReference>
<protein>
    <recommendedName>
        <fullName evidence="1">Anaphase-promoting complex subunit 2</fullName>
    </recommendedName>
</protein>
<dbReference type="AlphaFoldDB" id="A0A0N4Z4B1"/>
<dbReference type="GO" id="GO:0005680">
    <property type="term" value="C:anaphase-promoting complex"/>
    <property type="evidence" value="ECO:0007669"/>
    <property type="project" value="TreeGrafter"/>
</dbReference>
<dbReference type="InterPro" id="IPR057975">
    <property type="entry name" value="TPR_ANAPC2"/>
</dbReference>
<sequence length="739" mass="85511">MEFSSDEDIGSENNDFNFNAEHLFNYYVSTLLCTPPGMTKEEGESILLGSNTELISGRIAKYLHSLVDESPILILQRFNIMLDAMEYSVGYVKNLLPETRNTEKVLWKVFRASLKAFPCYKVLSSLVEKVLILSFQCRNKWKEEKLPIVGQMYENIYKMTIDFVRDFSNQNQLKMDSFISKVVTNSADDFLRMSNSHKKLNLLKINILGQLSRKFGPIFGWITELGLSNEVEVRDFYQLRGEYFLLTNVSDTIFDAIIAYPETGNDIKIMGKIMEKFGVEGRDMISKCIIESINRELLHVGVCTDVILKVYASCVESLKILDNTCVMMHRICKIIKDYIKKRPDTVRSIVNYLINDSSSDWHTKTQQNSGLIVDEEDMAQVNDEFLPSVEENTIRYWKQWKPDPPDAPPGDSRFYRQSSDLFNMLVSIYGSKELFVKEYRQLLSERLIEEEFADIVSEKRYLELMKRRFTDGELQNCEVMLKDIKDSRLTDIKLDEKNIVKFSTQVRVISKHFWPKIEYLTFKLPDIFKDATNKYKKSFEEFRASRTLTYYSSSGTVLLNVELNGVYIDMSVSIIQACILLSFTKTECSTVADVVDTLKLPRNIVKKGLEYWTSLGYLTPVEMNDDEGYALVKTQINSEKVRKMLCNQDQESDEEEANIDDGTIIDSLEQYWNYTRNLIANSNDGIKPERLLQLYKMFNSPSKRGPSLDHVVTLLQRKVKQNILSVENGVYFIVKESST</sequence>
<organism evidence="8 9">
    <name type="scientific">Parastrongyloides trichosuri</name>
    <name type="common">Possum-specific nematode worm</name>
    <dbReference type="NCBI Taxonomy" id="131310"/>
    <lineage>
        <taxon>Eukaryota</taxon>
        <taxon>Metazoa</taxon>
        <taxon>Ecdysozoa</taxon>
        <taxon>Nematoda</taxon>
        <taxon>Chromadorea</taxon>
        <taxon>Rhabditida</taxon>
        <taxon>Tylenchina</taxon>
        <taxon>Panagrolaimomorpha</taxon>
        <taxon>Strongyloidoidea</taxon>
        <taxon>Strongyloididae</taxon>
        <taxon>Parastrongyloides</taxon>
    </lineage>
</organism>
<evidence type="ECO:0000313" key="9">
    <source>
        <dbReference type="WBParaSite" id="PTRK_0000183100.1"/>
    </source>
</evidence>
<keyword evidence="3" id="KW-0498">Mitosis</keyword>
<evidence type="ECO:0000256" key="3">
    <source>
        <dbReference type="ARBA" id="ARBA00022776"/>
    </source>
</evidence>
<keyword evidence="2" id="KW-0132">Cell division</keyword>
<evidence type="ECO:0000313" key="8">
    <source>
        <dbReference type="Proteomes" id="UP000038045"/>
    </source>
</evidence>
<dbReference type="Gene3D" id="3.30.230.130">
    <property type="entry name" value="Cullin, Chain C, Domain 2"/>
    <property type="match status" value="1"/>
</dbReference>
<dbReference type="WBParaSite" id="PTRK_0000183100.1">
    <property type="protein sequence ID" value="PTRK_0000183100.1"/>
    <property type="gene ID" value="PTRK_0000183100"/>
</dbReference>
<dbReference type="GO" id="GO:0031625">
    <property type="term" value="F:ubiquitin protein ligase binding"/>
    <property type="evidence" value="ECO:0007669"/>
    <property type="project" value="InterPro"/>
</dbReference>
<accession>A0A0N4Z4B1</accession>
<dbReference type="GO" id="GO:0070979">
    <property type="term" value="P:protein K11-linked ubiquitination"/>
    <property type="evidence" value="ECO:0007669"/>
    <property type="project" value="TreeGrafter"/>
</dbReference>
<dbReference type="InterPro" id="IPR036317">
    <property type="entry name" value="Cullin_homology_sf"/>
</dbReference>
<comment type="similarity">
    <text evidence="6">Belongs to the cullin family.</text>
</comment>
<keyword evidence="4" id="KW-0833">Ubl conjugation pathway</keyword>
<dbReference type="InterPro" id="IPR044554">
    <property type="entry name" value="ANAPC2"/>
</dbReference>
<evidence type="ECO:0000259" key="7">
    <source>
        <dbReference type="PROSITE" id="PS50069"/>
    </source>
</evidence>
<evidence type="ECO:0000256" key="1">
    <source>
        <dbReference type="ARBA" id="ARBA00016068"/>
    </source>
</evidence>
<dbReference type="PROSITE" id="PS50069">
    <property type="entry name" value="CULLIN_2"/>
    <property type="match status" value="1"/>
</dbReference>
<dbReference type="STRING" id="131310.A0A0N4Z4B1"/>